<name>A0A9W7D2C9_9STRA</name>
<keyword evidence="2" id="KW-1185">Reference proteome</keyword>
<dbReference type="EMBL" id="BSXT01003689">
    <property type="protein sequence ID" value="GMF55297.1"/>
    <property type="molecule type" value="Genomic_DNA"/>
</dbReference>
<comment type="caution">
    <text evidence="1">The sequence shown here is derived from an EMBL/GenBank/DDBJ whole genome shotgun (WGS) entry which is preliminary data.</text>
</comment>
<evidence type="ECO:0000313" key="1">
    <source>
        <dbReference type="EMBL" id="GMF55297.1"/>
    </source>
</evidence>
<accession>A0A9W7D2C9</accession>
<reference evidence="1" key="1">
    <citation type="submission" date="2023-04" db="EMBL/GenBank/DDBJ databases">
        <title>Phytophthora fragariaefolia NBRC 109709.</title>
        <authorList>
            <person name="Ichikawa N."/>
            <person name="Sato H."/>
            <person name="Tonouchi N."/>
        </authorList>
    </citation>
    <scope>NUCLEOTIDE SEQUENCE</scope>
    <source>
        <strain evidence="1">NBRC 109709</strain>
    </source>
</reference>
<dbReference type="AlphaFoldDB" id="A0A9W7D2C9"/>
<gene>
    <name evidence="1" type="ORF">Pfra01_002326800</name>
</gene>
<dbReference type="Proteomes" id="UP001165121">
    <property type="component" value="Unassembled WGS sequence"/>
</dbReference>
<organism evidence="1 2">
    <name type="scientific">Phytophthora fragariaefolia</name>
    <dbReference type="NCBI Taxonomy" id="1490495"/>
    <lineage>
        <taxon>Eukaryota</taxon>
        <taxon>Sar</taxon>
        <taxon>Stramenopiles</taxon>
        <taxon>Oomycota</taxon>
        <taxon>Peronosporomycetes</taxon>
        <taxon>Peronosporales</taxon>
        <taxon>Peronosporaceae</taxon>
        <taxon>Phytophthora</taxon>
    </lineage>
</organism>
<sequence>MVDYFFGLTEHSYAVAVLAHGRDFARVFSVFTDSNFTGSRERQTASVLKSEAANSWKVSALTAAEAQSMRQITGAVLVAAQPNLPTRRQAFIG</sequence>
<protein>
    <submittedName>
        <fullName evidence="1">Unnamed protein product</fullName>
    </submittedName>
</protein>
<proteinExistence type="predicted"/>
<evidence type="ECO:0000313" key="2">
    <source>
        <dbReference type="Proteomes" id="UP001165121"/>
    </source>
</evidence>